<comment type="caution">
    <text evidence="14">The sequence shown here is derived from an EMBL/GenBank/DDBJ whole genome shotgun (WGS) entry which is preliminary data.</text>
</comment>
<keyword evidence="2" id="KW-1003">Cell membrane</keyword>
<keyword evidence="5 13" id="KW-0812">Transmembrane</keyword>
<evidence type="ECO:0000256" key="3">
    <source>
        <dbReference type="ARBA" id="ARBA00022676"/>
    </source>
</evidence>
<gene>
    <name evidence="14" type="primary">rodA</name>
    <name evidence="14" type="ORF">QQ020_11175</name>
</gene>
<dbReference type="NCBIfam" id="NF037961">
    <property type="entry name" value="RodA_shape"/>
    <property type="match status" value="1"/>
</dbReference>
<evidence type="ECO:0000256" key="2">
    <source>
        <dbReference type="ARBA" id="ARBA00022475"/>
    </source>
</evidence>
<feature type="transmembrane region" description="Helical" evidence="13">
    <location>
        <begin position="79"/>
        <end position="97"/>
    </location>
</feature>
<evidence type="ECO:0000256" key="8">
    <source>
        <dbReference type="ARBA" id="ARBA00022989"/>
    </source>
</evidence>
<keyword evidence="6" id="KW-0133">Cell shape</keyword>
<dbReference type="InterPro" id="IPR011923">
    <property type="entry name" value="RodA/MrdB"/>
</dbReference>
<feature type="transmembrane region" description="Helical" evidence="13">
    <location>
        <begin position="360"/>
        <end position="387"/>
    </location>
</feature>
<feature type="transmembrane region" description="Helical" evidence="13">
    <location>
        <begin position="208"/>
        <end position="226"/>
    </location>
</feature>
<keyword evidence="7" id="KW-0573">Peptidoglycan synthesis</keyword>
<dbReference type="RefSeq" id="WP_346757930.1">
    <property type="nucleotide sequence ID" value="NZ_JAUJEB010000001.1"/>
</dbReference>
<accession>A0ABT8L8Q3</accession>
<comment type="subcellular location">
    <subcellularLocation>
        <location evidence="1">Membrane</location>
        <topology evidence="1">Multi-pass membrane protein</topology>
    </subcellularLocation>
</comment>
<feature type="transmembrane region" description="Helical" evidence="13">
    <location>
        <begin position="185"/>
        <end position="202"/>
    </location>
</feature>
<dbReference type="EMBL" id="JAUJEB010000001">
    <property type="protein sequence ID" value="MDN5212613.1"/>
    <property type="molecule type" value="Genomic_DNA"/>
</dbReference>
<feature type="transmembrane region" description="Helical" evidence="13">
    <location>
        <begin position="54"/>
        <end position="72"/>
    </location>
</feature>
<dbReference type="NCBIfam" id="TIGR02210">
    <property type="entry name" value="rodA_shape"/>
    <property type="match status" value="1"/>
</dbReference>
<dbReference type="InterPro" id="IPR018365">
    <property type="entry name" value="Cell_cycle_FtsW-rel_CS"/>
</dbReference>
<keyword evidence="3" id="KW-0328">Glycosyltransferase</keyword>
<evidence type="ECO:0000256" key="4">
    <source>
        <dbReference type="ARBA" id="ARBA00022679"/>
    </source>
</evidence>
<dbReference type="PANTHER" id="PTHR30474">
    <property type="entry name" value="CELL CYCLE PROTEIN"/>
    <property type="match status" value="1"/>
</dbReference>
<keyword evidence="15" id="KW-1185">Reference proteome</keyword>
<dbReference type="PROSITE" id="PS00428">
    <property type="entry name" value="FTSW_RODA_SPOVE"/>
    <property type="match status" value="1"/>
</dbReference>
<evidence type="ECO:0000256" key="10">
    <source>
        <dbReference type="ARBA" id="ARBA00023316"/>
    </source>
</evidence>
<dbReference type="Pfam" id="PF01098">
    <property type="entry name" value="FTSW_RODA_SPOVE"/>
    <property type="match status" value="1"/>
</dbReference>
<keyword evidence="8 13" id="KW-1133">Transmembrane helix</keyword>
<organism evidence="14 15">
    <name type="scientific">Agaribacillus aureus</name>
    <dbReference type="NCBI Taxonomy" id="3051825"/>
    <lineage>
        <taxon>Bacteria</taxon>
        <taxon>Pseudomonadati</taxon>
        <taxon>Bacteroidota</taxon>
        <taxon>Cytophagia</taxon>
        <taxon>Cytophagales</taxon>
        <taxon>Splendidivirgaceae</taxon>
        <taxon>Agaribacillus</taxon>
    </lineage>
</organism>
<evidence type="ECO:0000256" key="6">
    <source>
        <dbReference type="ARBA" id="ARBA00022960"/>
    </source>
</evidence>
<feature type="transmembrane region" description="Helical" evidence="13">
    <location>
        <begin position="233"/>
        <end position="254"/>
    </location>
</feature>
<evidence type="ECO:0000256" key="5">
    <source>
        <dbReference type="ARBA" id="ARBA00022692"/>
    </source>
</evidence>
<dbReference type="InterPro" id="IPR001182">
    <property type="entry name" value="FtsW/RodA"/>
</dbReference>
<name>A0ABT8L8Q3_9BACT</name>
<sequence>MRRQDLLINKVDWLVAVIYAILVLLGWLNIYAAAYNPDVSTQLTNINSESGRQLLWVGICLITIMFILVIDFKVYNSTAYFVYGFFILLLIAVLFASPVSGASSWFPIGSFKFQPSELTKFATALTLAKYFNDNNPRFDKIKPMGTMLLIICIPMALILLQPDAGTALIFSCFILVLYREGLNPIILIVGLVAITLVVLTLLVENDWFLVGGIVLITAAIIIFWGKNLKTQRLMMLVGTALLIIGIIFSVDYLVNEVLPPHQQKRIMVLFNPGSDPLGVEYNVTQSKIAIGSGGWLGKGYLKGTQTSGGYVPEQRTDFIFSTIGEEHGWLGSLVLIVLFSTLFLRLLFISERQKSRFARVYGYSVVSILFSHFMINIGMSIGLFPVIGIPLPFFSYGGSSLWSFTILIFVLLKIDAHRMQVFTR</sequence>
<keyword evidence="10" id="KW-0961">Cell wall biogenesis/degradation</keyword>
<evidence type="ECO:0000256" key="9">
    <source>
        <dbReference type="ARBA" id="ARBA00023136"/>
    </source>
</evidence>
<keyword evidence="4" id="KW-0808">Transferase</keyword>
<evidence type="ECO:0000256" key="11">
    <source>
        <dbReference type="ARBA" id="ARBA00032370"/>
    </source>
</evidence>
<keyword evidence="9 13" id="KW-0472">Membrane</keyword>
<evidence type="ECO:0000313" key="15">
    <source>
        <dbReference type="Proteomes" id="UP001172083"/>
    </source>
</evidence>
<protein>
    <recommendedName>
        <fullName evidence="12">Cell wall polymerase</fullName>
    </recommendedName>
    <alternativeName>
        <fullName evidence="11">Peptidoglycan polymerase</fullName>
    </alternativeName>
</protein>
<feature type="transmembrane region" description="Helical" evidence="13">
    <location>
        <begin position="147"/>
        <end position="178"/>
    </location>
</feature>
<feature type="transmembrane region" description="Helical" evidence="13">
    <location>
        <begin position="393"/>
        <end position="414"/>
    </location>
</feature>
<evidence type="ECO:0000256" key="1">
    <source>
        <dbReference type="ARBA" id="ARBA00004141"/>
    </source>
</evidence>
<dbReference type="PANTHER" id="PTHR30474:SF1">
    <property type="entry name" value="PEPTIDOGLYCAN GLYCOSYLTRANSFERASE MRDB"/>
    <property type="match status" value="1"/>
</dbReference>
<feature type="transmembrane region" description="Helical" evidence="13">
    <location>
        <begin position="329"/>
        <end position="348"/>
    </location>
</feature>
<evidence type="ECO:0000256" key="7">
    <source>
        <dbReference type="ARBA" id="ARBA00022984"/>
    </source>
</evidence>
<reference evidence="14" key="1">
    <citation type="submission" date="2023-06" db="EMBL/GenBank/DDBJ databases">
        <title>Genomic of Agaribacillus aureum.</title>
        <authorList>
            <person name="Wang G."/>
        </authorList>
    </citation>
    <scope>NUCLEOTIDE SEQUENCE</scope>
    <source>
        <strain evidence="14">BMA12</strain>
    </source>
</reference>
<proteinExistence type="predicted"/>
<evidence type="ECO:0000256" key="13">
    <source>
        <dbReference type="SAM" id="Phobius"/>
    </source>
</evidence>
<dbReference type="Proteomes" id="UP001172083">
    <property type="component" value="Unassembled WGS sequence"/>
</dbReference>
<feature type="transmembrane region" description="Helical" evidence="13">
    <location>
        <begin position="12"/>
        <end position="34"/>
    </location>
</feature>
<evidence type="ECO:0000256" key="12">
    <source>
        <dbReference type="ARBA" id="ARBA00033270"/>
    </source>
</evidence>
<evidence type="ECO:0000313" key="14">
    <source>
        <dbReference type="EMBL" id="MDN5212613.1"/>
    </source>
</evidence>